<accession>A0A0E9WLL0</accession>
<evidence type="ECO:0000313" key="1">
    <source>
        <dbReference type="EMBL" id="JAH91206.1"/>
    </source>
</evidence>
<sequence>MELLEMPIIIDVQQYISGLHWCFPVCYVWSIYTRCTYKLFCNIGAKYPCF</sequence>
<proteinExistence type="predicted"/>
<protein>
    <submittedName>
        <fullName evidence="1">Uncharacterized protein</fullName>
    </submittedName>
</protein>
<name>A0A0E9WLL0_ANGAN</name>
<organism evidence="1">
    <name type="scientific">Anguilla anguilla</name>
    <name type="common">European freshwater eel</name>
    <name type="synonym">Muraena anguilla</name>
    <dbReference type="NCBI Taxonomy" id="7936"/>
    <lineage>
        <taxon>Eukaryota</taxon>
        <taxon>Metazoa</taxon>
        <taxon>Chordata</taxon>
        <taxon>Craniata</taxon>
        <taxon>Vertebrata</taxon>
        <taxon>Euteleostomi</taxon>
        <taxon>Actinopterygii</taxon>
        <taxon>Neopterygii</taxon>
        <taxon>Teleostei</taxon>
        <taxon>Anguilliformes</taxon>
        <taxon>Anguillidae</taxon>
        <taxon>Anguilla</taxon>
    </lineage>
</organism>
<dbReference type="AlphaFoldDB" id="A0A0E9WLL0"/>
<reference evidence="1" key="1">
    <citation type="submission" date="2014-11" db="EMBL/GenBank/DDBJ databases">
        <authorList>
            <person name="Amaro Gonzalez C."/>
        </authorList>
    </citation>
    <scope>NUCLEOTIDE SEQUENCE</scope>
</reference>
<dbReference type="EMBL" id="GBXM01017371">
    <property type="protein sequence ID" value="JAH91206.1"/>
    <property type="molecule type" value="Transcribed_RNA"/>
</dbReference>
<reference evidence="1" key="2">
    <citation type="journal article" date="2015" name="Fish Shellfish Immunol.">
        <title>Early steps in the European eel (Anguilla anguilla)-Vibrio vulnificus interaction in the gills: Role of the RtxA13 toxin.</title>
        <authorList>
            <person name="Callol A."/>
            <person name="Pajuelo D."/>
            <person name="Ebbesson L."/>
            <person name="Teles M."/>
            <person name="MacKenzie S."/>
            <person name="Amaro C."/>
        </authorList>
    </citation>
    <scope>NUCLEOTIDE SEQUENCE</scope>
</reference>